<accession>A0A8A3S639</accession>
<dbReference type="KEGG" id="maqe:RJ40_08915"/>
<organism evidence="2 3">
    <name type="scientific">Methanofollis aquaemaris</name>
    <dbReference type="NCBI Taxonomy" id="126734"/>
    <lineage>
        <taxon>Archaea</taxon>
        <taxon>Methanobacteriati</taxon>
        <taxon>Methanobacteriota</taxon>
        <taxon>Stenosarchaea group</taxon>
        <taxon>Methanomicrobia</taxon>
        <taxon>Methanomicrobiales</taxon>
        <taxon>Methanomicrobiaceae</taxon>
        <taxon>Methanofollis</taxon>
    </lineage>
</organism>
<feature type="compositionally biased region" description="Polar residues" evidence="1">
    <location>
        <begin position="163"/>
        <end position="177"/>
    </location>
</feature>
<dbReference type="GeneID" id="76424484"/>
<feature type="compositionally biased region" description="Low complexity" evidence="1">
    <location>
        <begin position="322"/>
        <end position="336"/>
    </location>
</feature>
<feature type="region of interest" description="Disordered" evidence="1">
    <location>
        <begin position="161"/>
        <end position="192"/>
    </location>
</feature>
<keyword evidence="3" id="KW-1185">Reference proteome</keyword>
<protein>
    <submittedName>
        <fullName evidence="2">Uncharacterized protein</fullName>
    </submittedName>
</protein>
<reference evidence="2" key="2">
    <citation type="submission" date="2019-02" db="EMBL/GenBank/DDBJ databases">
        <authorList>
            <person name="Chen S.-C."/>
            <person name="Chien H.-H."/>
            <person name="Lai M.-C."/>
        </authorList>
    </citation>
    <scope>NUCLEOTIDE SEQUENCE</scope>
    <source>
        <strain evidence="2">N2F9704</strain>
    </source>
</reference>
<reference evidence="2" key="1">
    <citation type="journal article" date="2001" name="Int. J. Syst. Evol. Microbiol.">
        <title>Methanofollis aquaemaris sp. nov., a methanogen isolated from an aquaculture fish pond.</title>
        <authorList>
            <person name="Lai M.C."/>
            <person name="Chen S.C."/>
        </authorList>
    </citation>
    <scope>NUCLEOTIDE SEQUENCE</scope>
    <source>
        <strain evidence="2">N2F9704</strain>
    </source>
</reference>
<evidence type="ECO:0000256" key="1">
    <source>
        <dbReference type="SAM" id="MobiDB-lite"/>
    </source>
</evidence>
<evidence type="ECO:0000313" key="3">
    <source>
        <dbReference type="Proteomes" id="UP001042704"/>
    </source>
</evidence>
<sequence length="360" mass="37828">MTVDLQGIPDGASFSLRIDAAFAVDPGSKFVFRTEEFVMPISLKDSTITASTEHTRSTTLEVKTSGATYSMGDLADEDGRYSTTQHYNISAGTYEHLALSGTAGEKSTDIRTSMSLTGEKKGPDDSEISFKIGGITDGSVTITALVNGNEELSREITIGGGVTPTQPSNPGIPSGHSNVGERVTKTPTPEQRSVDGVVRVTGKATDCISVLNVKVAEVPEGWQAITGAYTLTPQEKTFSPEASLIFRLPKNIAAEPEAYTLFLARYAEGTWKPLPSSINGEEISATITTTGTYALMTYAPVTATVTTAATVQSQANTHEETASLTTPTTTATPTQTPAGILPAIGAVVGILSIAGARKRW</sequence>
<dbReference type="RefSeq" id="WP_265580519.1">
    <property type="nucleotide sequence ID" value="NZ_CP036172.1"/>
</dbReference>
<dbReference type="AlphaFoldDB" id="A0A8A3S639"/>
<gene>
    <name evidence="2" type="ORF">RJ40_08915</name>
</gene>
<dbReference type="Proteomes" id="UP001042704">
    <property type="component" value="Chromosome"/>
</dbReference>
<evidence type="ECO:0000313" key="2">
    <source>
        <dbReference type="EMBL" id="QSZ67618.1"/>
    </source>
</evidence>
<feature type="region of interest" description="Disordered" evidence="1">
    <location>
        <begin position="314"/>
        <end position="336"/>
    </location>
</feature>
<name>A0A8A3S639_9EURY</name>
<proteinExistence type="predicted"/>
<dbReference type="EMBL" id="CP036172">
    <property type="protein sequence ID" value="QSZ67618.1"/>
    <property type="molecule type" value="Genomic_DNA"/>
</dbReference>